<dbReference type="PANTHER" id="PTHR47768">
    <property type="entry name" value="GLOBIN RELATED-RELATED"/>
    <property type="match status" value="1"/>
</dbReference>
<dbReference type="EMBL" id="BTRK01000001">
    <property type="protein sequence ID" value="GMR30686.1"/>
    <property type="molecule type" value="Genomic_DNA"/>
</dbReference>
<comment type="caution">
    <text evidence="4">The sequence shown here is derived from an EMBL/GenBank/DDBJ whole genome shotgun (WGS) entry which is preliminary data.</text>
</comment>
<reference evidence="5" key="1">
    <citation type="submission" date="2022-10" db="EMBL/GenBank/DDBJ databases">
        <title>Genome assembly of Pristionchus species.</title>
        <authorList>
            <person name="Yoshida K."/>
            <person name="Sommer R.J."/>
        </authorList>
    </citation>
    <scope>NUCLEOTIDE SEQUENCE [LARGE SCALE GENOMIC DNA]</scope>
    <source>
        <strain evidence="3 5">RS5460</strain>
    </source>
</reference>
<keyword evidence="1" id="KW-0408">Iron</keyword>
<protein>
    <recommendedName>
        <fullName evidence="2">Globin domain-containing protein</fullName>
    </recommendedName>
</protein>
<evidence type="ECO:0000259" key="2">
    <source>
        <dbReference type="Pfam" id="PF00042"/>
    </source>
</evidence>
<feature type="non-terminal residue" evidence="4">
    <location>
        <position position="1"/>
    </location>
</feature>
<keyword evidence="1" id="KW-0813">Transport</keyword>
<accession>A0AAN4Z2E3</accession>
<keyword evidence="1" id="KW-0561">Oxygen transport</keyword>
<keyword evidence="1" id="KW-0479">Metal-binding</keyword>
<dbReference type="PANTHER" id="PTHR47768:SF1">
    <property type="entry name" value="GLOBIN FAMILY PROFILE DOMAIN-CONTAINING PROTEIN"/>
    <property type="match status" value="1"/>
</dbReference>
<evidence type="ECO:0000256" key="1">
    <source>
        <dbReference type="RuleBase" id="RU000356"/>
    </source>
</evidence>
<dbReference type="Pfam" id="PF00042">
    <property type="entry name" value="Globin"/>
    <property type="match status" value="1"/>
</dbReference>
<evidence type="ECO:0000313" key="4">
    <source>
        <dbReference type="EMBL" id="GMR30688.1"/>
    </source>
</evidence>
<comment type="similarity">
    <text evidence="1">Belongs to the globin family.</text>
</comment>
<keyword evidence="5" id="KW-1185">Reference proteome</keyword>
<gene>
    <name evidence="3" type="ORF">PMAYCL1PPCAC_00881</name>
    <name evidence="4" type="ORF">PMAYCL1PPCAC_00883</name>
</gene>
<dbReference type="InterPro" id="IPR044399">
    <property type="entry name" value="Mb-like_M"/>
</dbReference>
<dbReference type="CDD" id="cd01040">
    <property type="entry name" value="Mb-like"/>
    <property type="match status" value="1"/>
</dbReference>
<dbReference type="GO" id="GO:0020037">
    <property type="term" value="F:heme binding"/>
    <property type="evidence" value="ECO:0007669"/>
    <property type="project" value="InterPro"/>
</dbReference>
<keyword evidence="1" id="KW-0349">Heme</keyword>
<dbReference type="GO" id="GO:0019825">
    <property type="term" value="F:oxygen binding"/>
    <property type="evidence" value="ECO:0007669"/>
    <property type="project" value="InterPro"/>
</dbReference>
<dbReference type="InterPro" id="IPR053341">
    <property type="entry name" value="Oxidative_stress_globin-like"/>
</dbReference>
<dbReference type="EMBL" id="BTRK01000001">
    <property type="protein sequence ID" value="GMR30688.1"/>
    <property type="molecule type" value="Genomic_DNA"/>
</dbReference>
<dbReference type="AlphaFoldDB" id="A0AAN4Z2E3"/>
<dbReference type="InterPro" id="IPR009050">
    <property type="entry name" value="Globin-like_sf"/>
</dbReference>
<dbReference type="InterPro" id="IPR000971">
    <property type="entry name" value="Globin"/>
</dbReference>
<dbReference type="Gene3D" id="1.10.490.10">
    <property type="entry name" value="Globins"/>
    <property type="match status" value="1"/>
</dbReference>
<dbReference type="InterPro" id="IPR012292">
    <property type="entry name" value="Globin/Proto"/>
</dbReference>
<dbReference type="SUPFAM" id="SSF46458">
    <property type="entry name" value="Globin-like"/>
    <property type="match status" value="1"/>
</dbReference>
<feature type="domain" description="Globin" evidence="2">
    <location>
        <begin position="2"/>
        <end position="63"/>
    </location>
</feature>
<evidence type="ECO:0000313" key="3">
    <source>
        <dbReference type="EMBL" id="GMR30686.1"/>
    </source>
</evidence>
<dbReference type="GO" id="GO:0005344">
    <property type="term" value="F:oxygen carrier activity"/>
    <property type="evidence" value="ECO:0007669"/>
    <property type="project" value="UniProtKB-KW"/>
</dbReference>
<reference evidence="4" key="2">
    <citation type="submission" date="2023-06" db="EMBL/GenBank/DDBJ databases">
        <title>Genome assembly of Pristionchus species.</title>
        <authorList>
            <person name="Yoshida K."/>
            <person name="Sommer R.J."/>
        </authorList>
    </citation>
    <scope>NUCLEOTIDE SEQUENCE</scope>
    <source>
        <strain evidence="4">RS5460</strain>
    </source>
</reference>
<sequence length="109" mass="12711">SQALRFVQTIAHVVKNVYHTESLEAFLYDIGQRHVQYASRGFKPIYWDLFTDAMQVALTNRMTTLPELPNKEDRERAIVIWRDIALFIITHMKEGYNDGIKGINRFPGL</sequence>
<proteinExistence type="inferred from homology"/>
<evidence type="ECO:0000313" key="5">
    <source>
        <dbReference type="Proteomes" id="UP001328107"/>
    </source>
</evidence>
<name>A0AAN4Z2E3_9BILA</name>
<organism evidence="4 5">
    <name type="scientific">Pristionchus mayeri</name>
    <dbReference type="NCBI Taxonomy" id="1317129"/>
    <lineage>
        <taxon>Eukaryota</taxon>
        <taxon>Metazoa</taxon>
        <taxon>Ecdysozoa</taxon>
        <taxon>Nematoda</taxon>
        <taxon>Chromadorea</taxon>
        <taxon>Rhabditida</taxon>
        <taxon>Rhabditina</taxon>
        <taxon>Diplogasteromorpha</taxon>
        <taxon>Diplogasteroidea</taxon>
        <taxon>Neodiplogasteridae</taxon>
        <taxon>Pristionchus</taxon>
    </lineage>
</organism>
<dbReference type="Proteomes" id="UP001328107">
    <property type="component" value="Unassembled WGS sequence"/>
</dbReference>